<accession>A0A2N5RV30</accession>
<evidence type="ECO:0000256" key="2">
    <source>
        <dbReference type="ARBA" id="ARBA00022771"/>
    </source>
</evidence>
<evidence type="ECO:0000256" key="1">
    <source>
        <dbReference type="ARBA" id="ARBA00022723"/>
    </source>
</evidence>
<dbReference type="SMART" id="SM00726">
    <property type="entry name" value="UIM"/>
    <property type="match status" value="3"/>
</dbReference>
<name>A0A2N5RV30_9BASI</name>
<dbReference type="AlphaFoldDB" id="A0A2N5RV30"/>
<dbReference type="InterPro" id="IPR018957">
    <property type="entry name" value="Znf_C3HC4_RING-type"/>
</dbReference>
<dbReference type="InterPro" id="IPR013083">
    <property type="entry name" value="Znf_RING/FYVE/PHD"/>
</dbReference>
<dbReference type="Gene3D" id="3.30.40.10">
    <property type="entry name" value="Zinc/RING finger domain, C3HC4 (zinc finger)"/>
    <property type="match status" value="1"/>
</dbReference>
<feature type="region of interest" description="Disordered" evidence="4">
    <location>
        <begin position="381"/>
        <end position="401"/>
    </location>
</feature>
<feature type="compositionally biased region" description="Basic and acidic residues" evidence="4">
    <location>
        <begin position="381"/>
        <end position="393"/>
    </location>
</feature>
<evidence type="ECO:0000313" key="7">
    <source>
        <dbReference type="EMBL" id="PLW04840.1"/>
    </source>
</evidence>
<keyword evidence="1" id="KW-0479">Metal-binding</keyword>
<evidence type="ECO:0000256" key="4">
    <source>
        <dbReference type="SAM" id="MobiDB-lite"/>
    </source>
</evidence>
<dbReference type="GO" id="GO:0008270">
    <property type="term" value="F:zinc ion binding"/>
    <property type="evidence" value="ECO:0007669"/>
    <property type="project" value="UniProtKB-KW"/>
</dbReference>
<comment type="caution">
    <text evidence="7">The sequence shown here is derived from an EMBL/GenBank/DDBJ whole genome shotgun (WGS) entry which is preliminary data.</text>
</comment>
<keyword evidence="5" id="KW-1133">Transmembrane helix</keyword>
<proteinExistence type="predicted"/>
<keyword evidence="5" id="KW-0472">Membrane</keyword>
<feature type="compositionally biased region" description="Basic and acidic residues" evidence="4">
    <location>
        <begin position="274"/>
        <end position="285"/>
    </location>
</feature>
<dbReference type="Pfam" id="PF00097">
    <property type="entry name" value="zf-C3HC4"/>
    <property type="match status" value="1"/>
</dbReference>
<dbReference type="EMBL" id="PGCI01001455">
    <property type="protein sequence ID" value="PLW04840.1"/>
    <property type="molecule type" value="Genomic_DNA"/>
</dbReference>
<feature type="region of interest" description="Disordered" evidence="4">
    <location>
        <begin position="418"/>
        <end position="438"/>
    </location>
</feature>
<feature type="domain" description="Zinc finger C3HC4 RING-type" evidence="6">
    <location>
        <begin position="126"/>
        <end position="174"/>
    </location>
</feature>
<feature type="region of interest" description="Disordered" evidence="4">
    <location>
        <begin position="307"/>
        <end position="329"/>
    </location>
</feature>
<keyword evidence="2" id="KW-0863">Zinc-finger</keyword>
<evidence type="ECO:0000256" key="3">
    <source>
        <dbReference type="ARBA" id="ARBA00022833"/>
    </source>
</evidence>
<dbReference type="PROSITE" id="PS00518">
    <property type="entry name" value="ZF_RING_1"/>
    <property type="match status" value="1"/>
</dbReference>
<feature type="compositionally biased region" description="Basic and acidic residues" evidence="4">
    <location>
        <begin position="428"/>
        <end position="438"/>
    </location>
</feature>
<keyword evidence="5" id="KW-0812">Transmembrane</keyword>
<feature type="region of interest" description="Disordered" evidence="4">
    <location>
        <begin position="268"/>
        <end position="292"/>
    </location>
</feature>
<feature type="region of interest" description="Disordered" evidence="4">
    <location>
        <begin position="455"/>
        <end position="485"/>
    </location>
</feature>
<evidence type="ECO:0000256" key="5">
    <source>
        <dbReference type="SAM" id="Phobius"/>
    </source>
</evidence>
<evidence type="ECO:0000313" key="8">
    <source>
        <dbReference type="Proteomes" id="UP000235392"/>
    </source>
</evidence>
<dbReference type="SUPFAM" id="SSF57850">
    <property type="entry name" value="RING/U-box"/>
    <property type="match status" value="1"/>
</dbReference>
<sequence length="521" mass="56834">MTQIGRYTNWELARLLFRGRFPSADASQCGKAMTMSDTSALASGLLNNFDNFIRWKIASSLLNVLAGEPPSTESPLAHIEEMLTIALYFISFLLFQSINAGPQNLLGRVAESTKTPKATLPPLTECPICLESLRTGNLFKKPLAQFRARRWPGCGHGYCKGCYETMVDKQTPCAFGFCNKPAPPLSAERAKYLKSLPAPPAATQEENNDEDIHATLAAILQTDIDLAENVPGMTPSGDAAFNPGTSHFGSASTDGGYYHSDDELSQAASLPHQYDSHHQSDHDGGASHGAGYYDDDEALVRALSMSLQQQADHHSNHVGSASSGPGSYDEDEALAMALSRSVQNQANHQSDHFAGSAASGAGYLDDDEAVARALSVSLQHEGNHHFPGHHEPQHSWGAPETSLDGDFALAQSIHESLNQEDAWSAPHASRDTEYARRTPRELYQEQSLRYRAANQDYPGRSSHPYGHPSSDVWPTGLRSTERGINPHQDTSLMQSVHDKMPQILLIGVLIIFYLMFSSCKK</sequence>
<reference evidence="7 8" key="1">
    <citation type="submission" date="2017-11" db="EMBL/GenBank/DDBJ databases">
        <title>De novo assembly and phasing of dikaryotic genomes from two isolates of Puccinia coronata f. sp. avenae, the causal agent of oat crown rust.</title>
        <authorList>
            <person name="Miller M.E."/>
            <person name="Zhang Y."/>
            <person name="Omidvar V."/>
            <person name="Sperschneider J."/>
            <person name="Schwessinger B."/>
            <person name="Raley C."/>
            <person name="Palmer J.M."/>
            <person name="Garnica D."/>
            <person name="Upadhyaya N."/>
            <person name="Rathjen J."/>
            <person name="Taylor J.M."/>
            <person name="Park R.F."/>
            <person name="Dodds P.N."/>
            <person name="Hirsch C.D."/>
            <person name="Kianian S.F."/>
            <person name="Figueroa M."/>
        </authorList>
    </citation>
    <scope>NUCLEOTIDE SEQUENCE [LARGE SCALE GENOMIC DNA]</scope>
    <source>
        <strain evidence="7">12SD80</strain>
    </source>
</reference>
<dbReference type="Proteomes" id="UP000235392">
    <property type="component" value="Unassembled WGS sequence"/>
</dbReference>
<protein>
    <recommendedName>
        <fullName evidence="6">Zinc finger C3HC4 RING-type domain-containing protein</fullName>
    </recommendedName>
</protein>
<feature type="transmembrane region" description="Helical" evidence="5">
    <location>
        <begin position="500"/>
        <end position="516"/>
    </location>
</feature>
<keyword evidence="3" id="KW-0862">Zinc</keyword>
<dbReference type="InterPro" id="IPR003903">
    <property type="entry name" value="UIM_dom"/>
</dbReference>
<gene>
    <name evidence="7" type="ORF">PCASD_26544</name>
</gene>
<evidence type="ECO:0000259" key="6">
    <source>
        <dbReference type="Pfam" id="PF00097"/>
    </source>
</evidence>
<dbReference type="InterPro" id="IPR017907">
    <property type="entry name" value="Znf_RING_CS"/>
</dbReference>
<organism evidence="7 8">
    <name type="scientific">Puccinia coronata f. sp. avenae</name>
    <dbReference type="NCBI Taxonomy" id="200324"/>
    <lineage>
        <taxon>Eukaryota</taxon>
        <taxon>Fungi</taxon>
        <taxon>Dikarya</taxon>
        <taxon>Basidiomycota</taxon>
        <taxon>Pucciniomycotina</taxon>
        <taxon>Pucciniomycetes</taxon>
        <taxon>Pucciniales</taxon>
        <taxon>Pucciniaceae</taxon>
        <taxon>Puccinia</taxon>
    </lineage>
</organism>